<evidence type="ECO:0000313" key="6">
    <source>
        <dbReference type="EMBL" id="KAG0690383.1"/>
    </source>
</evidence>
<dbReference type="SUPFAM" id="SSF56219">
    <property type="entry name" value="DNase I-like"/>
    <property type="match status" value="1"/>
</dbReference>
<dbReference type="Pfam" id="PF23022">
    <property type="entry name" value="6TM_1st_PGAP2IP"/>
    <property type="match status" value="1"/>
</dbReference>
<dbReference type="InterPro" id="IPR036691">
    <property type="entry name" value="Endo/exonu/phosph_ase_sf"/>
</dbReference>
<reference evidence="6" key="1">
    <citation type="submission" date="2020-11" db="EMBL/GenBank/DDBJ databases">
        <title>Kefir isolates.</title>
        <authorList>
            <person name="Marcisauskas S."/>
            <person name="Kim Y."/>
            <person name="Blasche S."/>
        </authorList>
    </citation>
    <scope>NUCLEOTIDE SEQUENCE</scope>
    <source>
        <strain evidence="6">Olga-1</strain>
    </source>
</reference>
<name>A0A9P6WQX7_9ASCO</name>
<evidence type="ECO:0000259" key="5">
    <source>
        <dbReference type="Pfam" id="PF23226"/>
    </source>
</evidence>
<feature type="domain" description="PGAP2IP first transmembrane" evidence="4">
    <location>
        <begin position="311"/>
        <end position="467"/>
    </location>
</feature>
<dbReference type="InterPro" id="IPR051916">
    <property type="entry name" value="GPI-anchor_lipid_remodeler"/>
</dbReference>
<feature type="transmembrane region" description="Helical" evidence="1">
    <location>
        <begin position="184"/>
        <end position="202"/>
    </location>
</feature>
<feature type="transmembrane region" description="Helical" evidence="1">
    <location>
        <begin position="123"/>
        <end position="141"/>
    </location>
</feature>
<evidence type="ECO:0000259" key="4">
    <source>
        <dbReference type="Pfam" id="PF23022"/>
    </source>
</evidence>
<dbReference type="Proteomes" id="UP000697127">
    <property type="component" value="Unassembled WGS sequence"/>
</dbReference>
<feature type="transmembrane region" description="Helical" evidence="1">
    <location>
        <begin position="655"/>
        <end position="672"/>
    </location>
</feature>
<feature type="transmembrane region" description="Helical" evidence="1">
    <location>
        <begin position="704"/>
        <end position="723"/>
    </location>
</feature>
<comment type="caution">
    <text evidence="6">The sequence shown here is derived from an EMBL/GenBank/DDBJ whole genome shotgun (WGS) entry which is preliminary data.</text>
</comment>
<evidence type="ECO:0000259" key="3">
    <source>
        <dbReference type="Pfam" id="PF23021"/>
    </source>
</evidence>
<feature type="domain" description="PGAP2IP C-terminal nuclease-like" evidence="5">
    <location>
        <begin position="739"/>
        <end position="963"/>
    </location>
</feature>
<feature type="transmembrane region" description="Helical" evidence="1">
    <location>
        <begin position="364"/>
        <end position="381"/>
    </location>
</feature>
<dbReference type="InterPro" id="IPR019402">
    <property type="entry name" value="CWH43_N"/>
</dbReference>
<feature type="transmembrane region" description="Helical" evidence="1">
    <location>
        <begin position="153"/>
        <end position="172"/>
    </location>
</feature>
<feature type="transmembrane region" description="Helical" evidence="1">
    <location>
        <begin position="498"/>
        <end position="520"/>
    </location>
</feature>
<dbReference type="Gene3D" id="3.60.10.10">
    <property type="entry name" value="Endonuclease/exonuclease/phosphatase"/>
    <property type="match status" value="1"/>
</dbReference>
<dbReference type="GO" id="GO:0006506">
    <property type="term" value="P:GPI anchor biosynthetic process"/>
    <property type="evidence" value="ECO:0007669"/>
    <property type="project" value="TreeGrafter"/>
</dbReference>
<evidence type="ECO:0000313" key="7">
    <source>
        <dbReference type="Proteomes" id="UP000697127"/>
    </source>
</evidence>
<dbReference type="GO" id="GO:0016020">
    <property type="term" value="C:membrane"/>
    <property type="evidence" value="ECO:0007669"/>
    <property type="project" value="GOC"/>
</dbReference>
<accession>A0A9P6WQX7</accession>
<evidence type="ECO:0000259" key="2">
    <source>
        <dbReference type="Pfam" id="PF10277"/>
    </source>
</evidence>
<keyword evidence="7" id="KW-1185">Reference proteome</keyword>
<dbReference type="InterPro" id="IPR053912">
    <property type="entry name" value="PGAP2IP_TM_1nd"/>
</dbReference>
<proteinExistence type="predicted"/>
<keyword evidence="1" id="KW-0812">Transmembrane</keyword>
<keyword evidence="1" id="KW-0472">Membrane</keyword>
<feature type="domain" description="CWH43-like N-terminal" evidence="2">
    <location>
        <begin position="33"/>
        <end position="239"/>
    </location>
</feature>
<dbReference type="FunFam" id="3.60.10.10:FF:000031">
    <property type="entry name" value="Calcofluor white hypersensitive protein"/>
    <property type="match status" value="1"/>
</dbReference>
<evidence type="ECO:0008006" key="8">
    <source>
        <dbReference type="Google" id="ProtNLM"/>
    </source>
</evidence>
<feature type="transmembrane region" description="Helical" evidence="1">
    <location>
        <begin position="540"/>
        <end position="557"/>
    </location>
</feature>
<feature type="transmembrane region" description="Helical" evidence="1">
    <location>
        <begin position="214"/>
        <end position="235"/>
    </location>
</feature>
<dbReference type="InterPro" id="IPR057315">
    <property type="entry name" value="Exo_endo_phos_PGAP2IP_C"/>
</dbReference>
<feature type="transmembrane region" description="Helical" evidence="1">
    <location>
        <begin position="90"/>
        <end position="111"/>
    </location>
</feature>
<evidence type="ECO:0000256" key="1">
    <source>
        <dbReference type="SAM" id="Phobius"/>
    </source>
</evidence>
<dbReference type="EMBL" id="PUHW01000034">
    <property type="protein sequence ID" value="KAG0690383.1"/>
    <property type="molecule type" value="Genomic_DNA"/>
</dbReference>
<dbReference type="PANTHER" id="PTHR14859">
    <property type="entry name" value="CALCOFLUOR WHITE HYPERSENSITIVE PROTEIN PRECURSOR"/>
    <property type="match status" value="1"/>
</dbReference>
<dbReference type="Pfam" id="PF23226">
    <property type="entry name" value="Exo_endo_phos_PGAP2IP"/>
    <property type="match status" value="1"/>
</dbReference>
<feature type="domain" description="PGAP2IP second transmembrane" evidence="3">
    <location>
        <begin position="499"/>
        <end position="672"/>
    </location>
</feature>
<feature type="transmembrane region" description="Helical" evidence="1">
    <location>
        <begin position="311"/>
        <end position="328"/>
    </location>
</feature>
<dbReference type="Pfam" id="PF10277">
    <property type="entry name" value="Frag1"/>
    <property type="match status" value="1"/>
</dbReference>
<dbReference type="PANTHER" id="PTHR14859:SF1">
    <property type="entry name" value="PGAP2-INTERACTING PROTEIN"/>
    <property type="match status" value="1"/>
</dbReference>
<dbReference type="GO" id="GO:0005783">
    <property type="term" value="C:endoplasmic reticulum"/>
    <property type="evidence" value="ECO:0007669"/>
    <property type="project" value="TreeGrafter"/>
</dbReference>
<dbReference type="GO" id="GO:0031505">
    <property type="term" value="P:fungal-type cell wall organization"/>
    <property type="evidence" value="ECO:0007669"/>
    <property type="project" value="TreeGrafter"/>
</dbReference>
<dbReference type="AlphaFoldDB" id="A0A9P6WQX7"/>
<organism evidence="6 7">
    <name type="scientific">Pichia californica</name>
    <dbReference type="NCBI Taxonomy" id="460514"/>
    <lineage>
        <taxon>Eukaryota</taxon>
        <taxon>Fungi</taxon>
        <taxon>Dikarya</taxon>
        <taxon>Ascomycota</taxon>
        <taxon>Saccharomycotina</taxon>
        <taxon>Pichiomycetes</taxon>
        <taxon>Pichiales</taxon>
        <taxon>Pichiaceae</taxon>
        <taxon>Pichia</taxon>
    </lineage>
</organism>
<feature type="transmembrane region" description="Helical" evidence="1">
    <location>
        <begin position="619"/>
        <end position="643"/>
    </location>
</feature>
<feature type="transmembrane region" description="Helical" evidence="1">
    <location>
        <begin position="334"/>
        <end position="352"/>
    </location>
</feature>
<sequence length="1009" mass="114757">MSLANSHEETHKVDDALDPVTDSTPLLKINAQAIAIAHTVCSSSAFLVALIIGYSLHFHKIVTNEYYGYPDEWFPSVSATIGDRYPERSIFQILIALTSGPRFLLLFFNYIRLYQPNSKWPKIGFFSGLIRTVTCGGWVYITSGDDHDWHDIFMIAYIILTIPWDLSNIILSKENSNLKKYRKITCYSFFGTLFPLIYLFIQHKVHHVPGSYSYYAYCEWGLIILDIAFDAWSIIDFKDLYVEIRPSISNDDFFSIHLLDKSDSNSIIDEKENYEGADNDNEISAENLIPKRNLEFNSSYIQIAINIINSYMFWSIFTSLFLCIWYFPLWFMGISGYELVIVSSLSPIFLLNGKFKSYALNNPSQLRLVSCLLGIGCFIIPDPTYRLFFISAGNAFAFISLSTEIALIGSTDSVADIRSYSTTFMLGLTLSSLSKYAYWTNNPVWPILNDQTGGLNKIGLFVGLLSAYYTHIPSNLLKFSKKNLEKLNDSKVEKTKNANSTFVSALGLGSFFFTLLAMLTDSSTMILWTWDGYPVRGPTPVPHGAITLTIMGVGIYSGYYNSKFSKFITILGVIGSIILYSFHGWLGYFGAILYTFWLSYISPICFEQAAYQYNNISKFMFASFSITTILTLMHVWVVAYAFVPGGPLLRERTDIVLGLSTFAIALLIFKSPNDYKSEKITSTNDNKDDKNDDVFYSSKSLKNLSAFGNFIISFLLLSYLISFNRFQYTVPKPYHPNSRLVTAGIWTIHFGLDNDMWASEYRMRDLIRDAELDIVGLLESDTERIIMGNRDLTERLAEELNMYADYGPGPNKHTWGAALLSKFPILNSTHHLLPSPVGELAPAIHATLDMYGVMVDVVVFHSGQEEDEEDRRLQSLELQKIMGSSDRPMILLSYLVTTPLEGNYNTYVSEKSGMHDIDSSDDDRWCEYILYKNLKRTGYARISRGSITDTELQVGKFVVPVDTYTGGYSTVKVPEVWINKDKRFPSIFNGDGVRDHRYHVFDEPRYYIY</sequence>
<dbReference type="InterPro" id="IPR053911">
    <property type="entry name" value="PGAP2IP_TM_2nd"/>
</dbReference>
<dbReference type="OrthoDB" id="68581at2759"/>
<feature type="transmembrane region" description="Helical" evidence="1">
    <location>
        <begin position="564"/>
        <end position="582"/>
    </location>
</feature>
<feature type="transmembrane region" description="Helical" evidence="1">
    <location>
        <begin position="458"/>
        <end position="477"/>
    </location>
</feature>
<gene>
    <name evidence="6" type="ORF">C6P40_003097</name>
</gene>
<keyword evidence="1" id="KW-1133">Transmembrane helix</keyword>
<dbReference type="Pfam" id="PF23021">
    <property type="entry name" value="6TM_2nd_PGAP2IP"/>
    <property type="match status" value="1"/>
</dbReference>
<feature type="transmembrane region" description="Helical" evidence="1">
    <location>
        <begin position="33"/>
        <end position="56"/>
    </location>
</feature>
<protein>
    <recommendedName>
        <fullName evidence="8">Calcofluor white hypersensitive protein</fullName>
    </recommendedName>
</protein>